<dbReference type="OrthoDB" id="3214694at2"/>
<proteinExistence type="predicted"/>
<protein>
    <recommendedName>
        <fullName evidence="3">LemA family protein</fullName>
    </recommendedName>
</protein>
<name>A0A5C5UEQ9_9CORY</name>
<evidence type="ECO:0000313" key="1">
    <source>
        <dbReference type="EMBL" id="TWT24566.1"/>
    </source>
</evidence>
<evidence type="ECO:0000313" key="2">
    <source>
        <dbReference type="Proteomes" id="UP000320791"/>
    </source>
</evidence>
<organism evidence="1 2">
    <name type="scientific">Corynebacterium canis</name>
    <dbReference type="NCBI Taxonomy" id="679663"/>
    <lineage>
        <taxon>Bacteria</taxon>
        <taxon>Bacillati</taxon>
        <taxon>Actinomycetota</taxon>
        <taxon>Actinomycetes</taxon>
        <taxon>Mycobacteriales</taxon>
        <taxon>Corynebacteriaceae</taxon>
        <taxon>Corynebacterium</taxon>
    </lineage>
</organism>
<dbReference type="EMBL" id="VOHM01000015">
    <property type="protein sequence ID" value="TWT24566.1"/>
    <property type="molecule type" value="Genomic_DNA"/>
</dbReference>
<comment type="caution">
    <text evidence="1">The sequence shown here is derived from an EMBL/GenBank/DDBJ whole genome shotgun (WGS) entry which is preliminary data.</text>
</comment>
<gene>
    <name evidence="1" type="ORF">FRX94_07725</name>
</gene>
<reference evidence="1 2" key="1">
    <citation type="submission" date="2019-08" db="EMBL/GenBank/DDBJ databases">
        <authorList>
            <person name="Lei W."/>
        </authorList>
    </citation>
    <scope>NUCLEOTIDE SEQUENCE [LARGE SCALE GENOMIC DNA]</scope>
    <source>
        <strain evidence="1 2">CCUG 58627</strain>
    </source>
</reference>
<sequence length="150" mass="16414">MFALWLVLVALVTLCVAWAYHTAQRLNRLHIRTDSARQSLQAALDRRAAVVGALLPGAASISGAAEAVPLVPERFEQRAACEQKVSALIAGWEGELPAAVVDAEARVQLAHRFYNDAVADTRALRVRPFVRLFYLGGTARLPEFFEFAAL</sequence>
<dbReference type="RefSeq" id="WP_146324557.1">
    <property type="nucleotide sequence ID" value="NZ_BAABLR010000020.1"/>
</dbReference>
<dbReference type="Proteomes" id="UP000320791">
    <property type="component" value="Unassembled WGS sequence"/>
</dbReference>
<accession>A0A5C5UEQ9</accession>
<keyword evidence="2" id="KW-1185">Reference proteome</keyword>
<dbReference type="AlphaFoldDB" id="A0A5C5UEQ9"/>
<evidence type="ECO:0008006" key="3">
    <source>
        <dbReference type="Google" id="ProtNLM"/>
    </source>
</evidence>